<feature type="transmembrane region" description="Helical" evidence="2">
    <location>
        <begin position="411"/>
        <end position="433"/>
    </location>
</feature>
<dbReference type="InterPro" id="IPR036259">
    <property type="entry name" value="MFS_trans_sf"/>
</dbReference>
<keyword evidence="2" id="KW-0812">Transmembrane</keyword>
<feature type="transmembrane region" description="Helical" evidence="2">
    <location>
        <begin position="329"/>
        <end position="347"/>
    </location>
</feature>
<feature type="transmembrane region" description="Helical" evidence="2">
    <location>
        <begin position="152"/>
        <end position="173"/>
    </location>
</feature>
<evidence type="ECO:0000313" key="3">
    <source>
        <dbReference type="EMBL" id="MFC3229236.1"/>
    </source>
</evidence>
<accession>A0ABV7L4E6</accession>
<dbReference type="PANTHER" id="PTHR11328:SF24">
    <property type="entry name" value="MAJOR FACILITATOR SUPERFAMILY (MFS) PROFILE DOMAIN-CONTAINING PROTEIN"/>
    <property type="match status" value="1"/>
</dbReference>
<feature type="transmembrane region" description="Helical" evidence="2">
    <location>
        <begin position="193"/>
        <end position="213"/>
    </location>
</feature>
<feature type="transmembrane region" description="Helical" evidence="2">
    <location>
        <begin position="112"/>
        <end position="132"/>
    </location>
</feature>
<feature type="transmembrane region" description="Helical" evidence="2">
    <location>
        <begin position="368"/>
        <end position="391"/>
    </location>
</feature>
<proteinExistence type="inferred from homology"/>
<dbReference type="EMBL" id="JBHRTR010000031">
    <property type="protein sequence ID" value="MFC3229236.1"/>
    <property type="molecule type" value="Genomic_DNA"/>
</dbReference>
<protein>
    <submittedName>
        <fullName evidence="3">MFS transporter</fullName>
    </submittedName>
</protein>
<dbReference type="RefSeq" id="WP_379903248.1">
    <property type="nucleotide sequence ID" value="NZ_JBHRTR010000031.1"/>
</dbReference>
<sequence>MRRLRPGWAGPLLFAYALPALPLAMLTLPVYIHLPAFYGATLGIGLANAGLLLLAARLFDAVSDPIVGIWCDRFGRRWGRRRVWMVAATPAVMLATWQLFMPPEGAGGTHLLIWSLLLYGGWTALMLPYQAWGAELSEDYDGRSRIAGAREAMVVAGTCIAATLPAMAQWLTAGNDSGALQDTASASAAALSWFAWMVAGLLPATVLACLLFVREPQLAKAPAPSLRTGLRLMARNRPFLLLLAAYLANGTANGLAATLFLLFVEHRLAAPEQGGALLLAYFLAGLVSVPLWLRASRALGKHRAWMLGMALACAGFLAVPFLGAGDVGAFLAICLFTGLCLGADLALPPAMQADVVDLDTLRGGGGRTGTYFAAWNMATKLALALAVGIAFPVLDLAGFDPAAAAAVPSGTLVLALLYGALPIPIKLLAIVLVRRYPIDRARQMRIRSLIDRRRGAAFSRPAGGDSRSPSRPAAP</sequence>
<name>A0ABV7L4E6_9PROT</name>
<feature type="transmembrane region" description="Helical" evidence="2">
    <location>
        <begin position="305"/>
        <end position="323"/>
    </location>
</feature>
<gene>
    <name evidence="3" type="ORF">ACFOGJ_18460</name>
</gene>
<keyword evidence="4" id="KW-1185">Reference proteome</keyword>
<evidence type="ECO:0000256" key="2">
    <source>
        <dbReference type="SAM" id="Phobius"/>
    </source>
</evidence>
<comment type="similarity">
    <text evidence="1">Belongs to the sodium:galactoside symporter (TC 2.A.2) family.</text>
</comment>
<feature type="transmembrane region" description="Helical" evidence="2">
    <location>
        <begin position="38"/>
        <end position="59"/>
    </location>
</feature>
<keyword evidence="2" id="KW-1133">Transmembrane helix</keyword>
<feature type="transmembrane region" description="Helical" evidence="2">
    <location>
        <begin position="275"/>
        <end position="293"/>
    </location>
</feature>
<dbReference type="InterPro" id="IPR039672">
    <property type="entry name" value="MFS_2"/>
</dbReference>
<organism evidence="3 4">
    <name type="scientific">Marinibaculum pumilum</name>
    <dbReference type="NCBI Taxonomy" id="1766165"/>
    <lineage>
        <taxon>Bacteria</taxon>
        <taxon>Pseudomonadati</taxon>
        <taxon>Pseudomonadota</taxon>
        <taxon>Alphaproteobacteria</taxon>
        <taxon>Rhodospirillales</taxon>
        <taxon>Rhodospirillaceae</taxon>
        <taxon>Marinibaculum</taxon>
    </lineage>
</organism>
<feature type="transmembrane region" description="Helical" evidence="2">
    <location>
        <begin position="239"/>
        <end position="263"/>
    </location>
</feature>
<feature type="transmembrane region" description="Helical" evidence="2">
    <location>
        <begin position="12"/>
        <end position="32"/>
    </location>
</feature>
<keyword evidence="2" id="KW-0472">Membrane</keyword>
<dbReference type="Proteomes" id="UP001595528">
    <property type="component" value="Unassembled WGS sequence"/>
</dbReference>
<dbReference type="SUPFAM" id="SSF103473">
    <property type="entry name" value="MFS general substrate transporter"/>
    <property type="match status" value="1"/>
</dbReference>
<dbReference type="PANTHER" id="PTHR11328">
    <property type="entry name" value="MAJOR FACILITATOR SUPERFAMILY DOMAIN-CONTAINING PROTEIN"/>
    <property type="match status" value="1"/>
</dbReference>
<comment type="caution">
    <text evidence="3">The sequence shown here is derived from an EMBL/GenBank/DDBJ whole genome shotgun (WGS) entry which is preliminary data.</text>
</comment>
<reference evidence="4" key="1">
    <citation type="journal article" date="2019" name="Int. J. Syst. Evol. Microbiol.">
        <title>The Global Catalogue of Microorganisms (GCM) 10K type strain sequencing project: providing services to taxonomists for standard genome sequencing and annotation.</title>
        <authorList>
            <consortium name="The Broad Institute Genomics Platform"/>
            <consortium name="The Broad Institute Genome Sequencing Center for Infectious Disease"/>
            <person name="Wu L."/>
            <person name="Ma J."/>
        </authorList>
    </citation>
    <scope>NUCLEOTIDE SEQUENCE [LARGE SCALE GENOMIC DNA]</scope>
    <source>
        <strain evidence="4">KCTC 42964</strain>
    </source>
</reference>
<evidence type="ECO:0000256" key="1">
    <source>
        <dbReference type="ARBA" id="ARBA00009617"/>
    </source>
</evidence>
<feature type="transmembrane region" description="Helical" evidence="2">
    <location>
        <begin position="83"/>
        <end position="100"/>
    </location>
</feature>
<evidence type="ECO:0000313" key="4">
    <source>
        <dbReference type="Proteomes" id="UP001595528"/>
    </source>
</evidence>
<dbReference type="Pfam" id="PF13347">
    <property type="entry name" value="MFS_2"/>
    <property type="match status" value="1"/>
</dbReference>
<dbReference type="Gene3D" id="1.20.1250.20">
    <property type="entry name" value="MFS general substrate transporter like domains"/>
    <property type="match status" value="2"/>
</dbReference>